<sequence length="106" mass="11824">MSSYGGDLVREARRRAGLSQAELAARAGTAQPAIARWEAGRTAISLDDVFRLVRLCGLDLDLMLVPRDDSDWAQASRLADLTGQERLDRHARLVRQLRGLRQARRA</sequence>
<comment type="caution">
    <text evidence="2">The sequence shown here is derived from an EMBL/GenBank/DDBJ whole genome shotgun (WGS) entry which is preliminary data.</text>
</comment>
<dbReference type="PROSITE" id="PS50943">
    <property type="entry name" value="HTH_CROC1"/>
    <property type="match status" value="1"/>
</dbReference>
<dbReference type="InterPro" id="IPR010982">
    <property type="entry name" value="Lambda_DNA-bd_dom_sf"/>
</dbReference>
<keyword evidence="3" id="KW-1185">Reference proteome</keyword>
<proteinExistence type="predicted"/>
<evidence type="ECO:0000259" key="1">
    <source>
        <dbReference type="PROSITE" id="PS50943"/>
    </source>
</evidence>
<dbReference type="RefSeq" id="WP_071024424.1">
    <property type="nucleotide sequence ID" value="NZ_MLQM01000031.1"/>
</dbReference>
<dbReference type="SMART" id="SM00530">
    <property type="entry name" value="HTH_XRE"/>
    <property type="match status" value="1"/>
</dbReference>
<feature type="domain" description="HTH cro/C1-type" evidence="1">
    <location>
        <begin position="9"/>
        <end position="63"/>
    </location>
</feature>
<dbReference type="EMBL" id="MLQM01000031">
    <property type="protein sequence ID" value="OHV04760.1"/>
    <property type="molecule type" value="Genomic_DNA"/>
</dbReference>
<evidence type="ECO:0000313" key="2">
    <source>
        <dbReference type="EMBL" id="OHV04760.1"/>
    </source>
</evidence>
<organism evidence="2 3">
    <name type="scientific">Mycobacterium talmoniae</name>
    <dbReference type="NCBI Taxonomy" id="1858794"/>
    <lineage>
        <taxon>Bacteria</taxon>
        <taxon>Bacillati</taxon>
        <taxon>Actinomycetota</taxon>
        <taxon>Actinomycetes</taxon>
        <taxon>Mycobacteriales</taxon>
        <taxon>Mycobacteriaceae</taxon>
        <taxon>Mycobacterium</taxon>
    </lineage>
</organism>
<dbReference type="AlphaFoldDB" id="A0A1S1NKW9"/>
<evidence type="ECO:0000313" key="3">
    <source>
        <dbReference type="Proteomes" id="UP000179734"/>
    </source>
</evidence>
<gene>
    <name evidence="2" type="ORF">BKN37_08545</name>
</gene>
<protein>
    <recommendedName>
        <fullName evidence="1">HTH cro/C1-type domain-containing protein</fullName>
    </recommendedName>
</protein>
<dbReference type="InterPro" id="IPR001387">
    <property type="entry name" value="Cro/C1-type_HTH"/>
</dbReference>
<reference evidence="2 3" key="1">
    <citation type="submission" date="2016-10" db="EMBL/GenBank/DDBJ databases">
        <title>Genome sequence of Mycobacterium talmonii.</title>
        <authorList>
            <person name="Greninger A.L."/>
            <person name="Elliott B."/>
            <person name="Vasireddy S."/>
            <person name="Vasireddy R."/>
        </authorList>
    </citation>
    <scope>NUCLEOTIDE SEQUENCE [LARGE SCALE GENOMIC DNA]</scope>
    <source>
        <strain evidence="3">NE-TNMC-100812</strain>
    </source>
</reference>
<name>A0A1S1NKW9_9MYCO</name>
<dbReference type="Gene3D" id="1.10.260.40">
    <property type="entry name" value="lambda repressor-like DNA-binding domains"/>
    <property type="match status" value="1"/>
</dbReference>
<dbReference type="CDD" id="cd00093">
    <property type="entry name" value="HTH_XRE"/>
    <property type="match status" value="1"/>
</dbReference>
<dbReference type="Proteomes" id="UP000179734">
    <property type="component" value="Unassembled WGS sequence"/>
</dbReference>
<accession>A0A1S1NKW9</accession>
<dbReference type="SUPFAM" id="SSF47413">
    <property type="entry name" value="lambda repressor-like DNA-binding domains"/>
    <property type="match status" value="1"/>
</dbReference>
<dbReference type="GO" id="GO:0003677">
    <property type="term" value="F:DNA binding"/>
    <property type="evidence" value="ECO:0007669"/>
    <property type="project" value="InterPro"/>
</dbReference>
<dbReference type="Pfam" id="PF01381">
    <property type="entry name" value="HTH_3"/>
    <property type="match status" value="1"/>
</dbReference>